<evidence type="ECO:0000313" key="3">
    <source>
        <dbReference type="EMBL" id="MFC6668737.1"/>
    </source>
</evidence>
<gene>
    <name evidence="3" type="ORF">ACFQDL_00365</name>
</gene>
<dbReference type="RefSeq" id="WP_379907282.1">
    <property type="nucleotide sequence ID" value="NZ_JBHSWE010000001.1"/>
</dbReference>
<dbReference type="PROSITE" id="PS51257">
    <property type="entry name" value="PROKAR_LIPOPROTEIN"/>
    <property type="match status" value="1"/>
</dbReference>
<proteinExistence type="predicted"/>
<reference evidence="4" key="1">
    <citation type="journal article" date="2019" name="Int. J. Syst. Evol. Microbiol.">
        <title>The Global Catalogue of Microorganisms (GCM) 10K type strain sequencing project: providing services to taxonomists for standard genome sequencing and annotation.</title>
        <authorList>
            <consortium name="The Broad Institute Genomics Platform"/>
            <consortium name="The Broad Institute Genome Sequencing Center for Infectious Disease"/>
            <person name="Wu L."/>
            <person name="Ma J."/>
        </authorList>
    </citation>
    <scope>NUCLEOTIDE SEQUENCE [LARGE SCALE GENOMIC DNA]</scope>
    <source>
        <strain evidence="4">NBRC 111756</strain>
    </source>
</reference>
<dbReference type="InterPro" id="IPR005184">
    <property type="entry name" value="DUF306_Meta_HslJ"/>
</dbReference>
<feature type="domain" description="DUF306" evidence="2">
    <location>
        <begin position="35"/>
        <end position="142"/>
    </location>
</feature>
<dbReference type="PANTHER" id="PTHR35535">
    <property type="entry name" value="HEAT SHOCK PROTEIN HSLJ"/>
    <property type="match status" value="1"/>
</dbReference>
<keyword evidence="1" id="KW-0732">Signal</keyword>
<feature type="chain" id="PRO_5046596638" evidence="1">
    <location>
        <begin position="19"/>
        <end position="145"/>
    </location>
</feature>
<dbReference type="Gene3D" id="2.40.128.270">
    <property type="match status" value="1"/>
</dbReference>
<sequence length="145" mass="15864">MLRTICIATSVALLSACAQQPMNTVDGPVTKPEAAQGQQWQWVGKTSERERLEVAQPEQYTLEFQPDGRVLARFDCNRGNGRYEIGDGTLAFGAIATTRMACLPGSLDTTLMQALDRVEGFRVEGGQLYLQLADDAGTLRFRPAP</sequence>
<dbReference type="InterPro" id="IPR053147">
    <property type="entry name" value="Hsp_HslJ-like"/>
</dbReference>
<dbReference type="Proteomes" id="UP001596422">
    <property type="component" value="Unassembled WGS sequence"/>
</dbReference>
<evidence type="ECO:0000256" key="1">
    <source>
        <dbReference type="SAM" id="SignalP"/>
    </source>
</evidence>
<organism evidence="3 4">
    <name type="scientific">Marinobacterium aestuariivivens</name>
    <dbReference type="NCBI Taxonomy" id="1698799"/>
    <lineage>
        <taxon>Bacteria</taxon>
        <taxon>Pseudomonadati</taxon>
        <taxon>Pseudomonadota</taxon>
        <taxon>Gammaproteobacteria</taxon>
        <taxon>Oceanospirillales</taxon>
        <taxon>Oceanospirillaceae</taxon>
        <taxon>Marinobacterium</taxon>
    </lineage>
</organism>
<feature type="signal peptide" evidence="1">
    <location>
        <begin position="1"/>
        <end position="18"/>
    </location>
</feature>
<accession>A0ABW1ZSK9</accession>
<dbReference type="PANTHER" id="PTHR35535:SF2">
    <property type="entry name" value="DUF306 DOMAIN-CONTAINING PROTEIN"/>
    <property type="match status" value="1"/>
</dbReference>
<protein>
    <submittedName>
        <fullName evidence="3">META domain-containing protein</fullName>
    </submittedName>
</protein>
<evidence type="ECO:0000259" key="2">
    <source>
        <dbReference type="Pfam" id="PF03724"/>
    </source>
</evidence>
<keyword evidence="4" id="KW-1185">Reference proteome</keyword>
<evidence type="ECO:0000313" key="4">
    <source>
        <dbReference type="Proteomes" id="UP001596422"/>
    </source>
</evidence>
<name>A0ABW1ZSK9_9GAMM</name>
<comment type="caution">
    <text evidence="3">The sequence shown here is derived from an EMBL/GenBank/DDBJ whole genome shotgun (WGS) entry which is preliminary data.</text>
</comment>
<dbReference type="InterPro" id="IPR038670">
    <property type="entry name" value="HslJ-like_sf"/>
</dbReference>
<dbReference type="EMBL" id="JBHSWE010000001">
    <property type="protein sequence ID" value="MFC6668737.1"/>
    <property type="molecule type" value="Genomic_DNA"/>
</dbReference>
<dbReference type="Pfam" id="PF03724">
    <property type="entry name" value="META"/>
    <property type="match status" value="1"/>
</dbReference>